<dbReference type="GO" id="GO:0016846">
    <property type="term" value="F:carbon-sulfur lyase activity"/>
    <property type="evidence" value="ECO:0007669"/>
    <property type="project" value="InterPro"/>
</dbReference>
<gene>
    <name evidence="6" type="ORF">G6N73_25500</name>
</gene>
<protein>
    <submittedName>
        <fullName evidence="6">GFA family protein</fullName>
    </submittedName>
</protein>
<keyword evidence="7" id="KW-1185">Reference proteome</keyword>
<reference evidence="6 7" key="1">
    <citation type="submission" date="2020-02" db="EMBL/GenBank/DDBJ databases">
        <title>Genome sequence of strain CCNWXJ40-4.</title>
        <authorList>
            <person name="Gao J."/>
            <person name="Sun J."/>
        </authorList>
    </citation>
    <scope>NUCLEOTIDE SEQUENCE [LARGE SCALE GENOMIC DNA]</scope>
    <source>
        <strain evidence="6 7">CCNWXJ 40-4</strain>
    </source>
</reference>
<dbReference type="RefSeq" id="WP_165032762.1">
    <property type="nucleotide sequence ID" value="NZ_JAAKZF010000052.1"/>
</dbReference>
<name>A0A6G4WJB0_9HYPH</name>
<dbReference type="InterPro" id="IPR006913">
    <property type="entry name" value="CENP-V/GFA"/>
</dbReference>
<proteinExistence type="inferred from homology"/>
<organism evidence="6 7">
    <name type="scientific">Allomesorhizobium camelthorni</name>
    <dbReference type="NCBI Taxonomy" id="475069"/>
    <lineage>
        <taxon>Bacteria</taxon>
        <taxon>Pseudomonadati</taxon>
        <taxon>Pseudomonadota</taxon>
        <taxon>Alphaproteobacteria</taxon>
        <taxon>Hyphomicrobiales</taxon>
        <taxon>Phyllobacteriaceae</taxon>
        <taxon>Allomesorhizobium</taxon>
    </lineage>
</organism>
<evidence type="ECO:0000256" key="4">
    <source>
        <dbReference type="ARBA" id="ARBA00023239"/>
    </source>
</evidence>
<comment type="caution">
    <text evidence="6">The sequence shown here is derived from an EMBL/GenBank/DDBJ whole genome shotgun (WGS) entry which is preliminary data.</text>
</comment>
<evidence type="ECO:0000313" key="6">
    <source>
        <dbReference type="EMBL" id="NGO54448.1"/>
    </source>
</evidence>
<dbReference type="GO" id="GO:0046872">
    <property type="term" value="F:metal ion binding"/>
    <property type="evidence" value="ECO:0007669"/>
    <property type="project" value="UniProtKB-KW"/>
</dbReference>
<evidence type="ECO:0000256" key="2">
    <source>
        <dbReference type="ARBA" id="ARBA00022723"/>
    </source>
</evidence>
<dbReference type="EMBL" id="JAAKZF010000052">
    <property type="protein sequence ID" value="NGO54448.1"/>
    <property type="molecule type" value="Genomic_DNA"/>
</dbReference>
<evidence type="ECO:0000259" key="5">
    <source>
        <dbReference type="PROSITE" id="PS51891"/>
    </source>
</evidence>
<dbReference type="Gene3D" id="3.90.1590.10">
    <property type="entry name" value="glutathione-dependent formaldehyde- activating enzyme (gfa)"/>
    <property type="match status" value="1"/>
</dbReference>
<dbReference type="Proteomes" id="UP001642900">
    <property type="component" value="Unassembled WGS sequence"/>
</dbReference>
<evidence type="ECO:0000256" key="3">
    <source>
        <dbReference type="ARBA" id="ARBA00022833"/>
    </source>
</evidence>
<accession>A0A6G4WJB0</accession>
<dbReference type="Pfam" id="PF04828">
    <property type="entry name" value="GFA"/>
    <property type="match status" value="1"/>
</dbReference>
<dbReference type="InterPro" id="IPR011057">
    <property type="entry name" value="Mss4-like_sf"/>
</dbReference>
<dbReference type="SUPFAM" id="SSF51316">
    <property type="entry name" value="Mss4-like"/>
    <property type="match status" value="1"/>
</dbReference>
<keyword evidence="3" id="KW-0862">Zinc</keyword>
<sequence length="152" mass="16726">MDWKLPREGSCRCGQVRIRISAPPLVTMACHCTGCQKMSSSAFSLSAAIPAEGFEVISGEPVVGGLHGATKHMFCPHCMSWMFTRPEGMDWFVNLRTTMLDGAADFAPFIETWTAEKLPFAQTGAPHSYETLPPMDAYDGLMKEYAEWAGRA</sequence>
<dbReference type="PROSITE" id="PS51891">
    <property type="entry name" value="CENP_V_GFA"/>
    <property type="match status" value="1"/>
</dbReference>
<dbReference type="AlphaFoldDB" id="A0A6G4WJB0"/>
<keyword evidence="2" id="KW-0479">Metal-binding</keyword>
<feature type="domain" description="CENP-V/GFA" evidence="5">
    <location>
        <begin position="7"/>
        <end position="110"/>
    </location>
</feature>
<keyword evidence="4" id="KW-0456">Lyase</keyword>
<dbReference type="PANTHER" id="PTHR33337:SF40">
    <property type="entry name" value="CENP-V_GFA DOMAIN-CONTAINING PROTEIN-RELATED"/>
    <property type="match status" value="1"/>
</dbReference>
<dbReference type="PROSITE" id="PS51257">
    <property type="entry name" value="PROKAR_LIPOPROTEIN"/>
    <property type="match status" value="1"/>
</dbReference>
<evidence type="ECO:0000313" key="7">
    <source>
        <dbReference type="Proteomes" id="UP001642900"/>
    </source>
</evidence>
<comment type="similarity">
    <text evidence="1">Belongs to the Gfa family.</text>
</comment>
<evidence type="ECO:0000256" key="1">
    <source>
        <dbReference type="ARBA" id="ARBA00005495"/>
    </source>
</evidence>
<dbReference type="PANTHER" id="PTHR33337">
    <property type="entry name" value="GFA DOMAIN-CONTAINING PROTEIN"/>
    <property type="match status" value="1"/>
</dbReference>